<protein>
    <submittedName>
        <fullName evidence="1">Uncharacterized protein</fullName>
    </submittedName>
</protein>
<evidence type="ECO:0000313" key="2">
    <source>
        <dbReference type="Proteomes" id="UP000003656"/>
    </source>
</evidence>
<dbReference type="Proteomes" id="UP000003656">
    <property type="component" value="Unassembled WGS sequence"/>
</dbReference>
<reference evidence="1 2" key="1">
    <citation type="submission" date="2009-11" db="EMBL/GenBank/DDBJ databases">
        <authorList>
            <person name="Weinstock G."/>
            <person name="Sodergren E."/>
            <person name="Clifton S."/>
            <person name="Fulton L."/>
            <person name="Fulton B."/>
            <person name="Courtney L."/>
            <person name="Fronick C."/>
            <person name="Harrison M."/>
            <person name="Strong C."/>
            <person name="Farmer C."/>
            <person name="Delahaunty K."/>
            <person name="Markovic C."/>
            <person name="Hall O."/>
            <person name="Minx P."/>
            <person name="Tomlinson C."/>
            <person name="Mitreva M."/>
            <person name="Nelson J."/>
            <person name="Hou S."/>
            <person name="Wollam A."/>
            <person name="Pepin K.H."/>
            <person name="Johnson M."/>
            <person name="Bhonagiri V."/>
            <person name="Nash W.E."/>
            <person name="Warren W."/>
            <person name="Chinwalla A."/>
            <person name="Mardis E.R."/>
            <person name="Wilson R.K."/>
        </authorList>
    </citation>
    <scope>NUCLEOTIDE SEQUENCE [LARGE SCALE GENOMIC DNA]</scope>
    <source>
        <strain evidence="1 2">DSM 20093</strain>
    </source>
</reference>
<dbReference type="AlphaFoldDB" id="D1NWD6"/>
<dbReference type="EMBL" id="ABXB03000004">
    <property type="protein sequence ID" value="EFA22422.1"/>
    <property type="molecule type" value="Genomic_DNA"/>
</dbReference>
<accession>D1NWD6</accession>
<proteinExistence type="predicted"/>
<name>D1NWD6_9BIFI</name>
<organism evidence="1 2">
    <name type="scientific">Bifidobacterium gallicum DSM 20093 = LMG 11596</name>
    <dbReference type="NCBI Taxonomy" id="561180"/>
    <lineage>
        <taxon>Bacteria</taxon>
        <taxon>Bacillati</taxon>
        <taxon>Actinomycetota</taxon>
        <taxon>Actinomycetes</taxon>
        <taxon>Bifidobacteriales</taxon>
        <taxon>Bifidobacteriaceae</taxon>
        <taxon>Bifidobacterium</taxon>
    </lineage>
</organism>
<gene>
    <name evidence="1" type="ORF">BIFGAL_04185</name>
</gene>
<comment type="caution">
    <text evidence="1">The sequence shown here is derived from an EMBL/GenBank/DDBJ whole genome shotgun (WGS) entry which is preliminary data.</text>
</comment>
<sequence>MHGGCRAGNETGWADMCCQCINHRYFPVDWDRYAPATRHQPFATTVIDEET</sequence>
<evidence type="ECO:0000313" key="1">
    <source>
        <dbReference type="EMBL" id="EFA22422.1"/>
    </source>
</evidence>